<sequence>TSCVDNCNRNKIQVRRKKVVEWCLNRAEDKFATGQFDPGGPYDQNGKSLEHAYKSWKEKINGFLR</sequence>
<proteinExistence type="predicted"/>
<protein>
    <submittedName>
        <fullName evidence="1">12903_t:CDS:1</fullName>
    </submittedName>
</protein>
<evidence type="ECO:0000313" key="2">
    <source>
        <dbReference type="Proteomes" id="UP000789901"/>
    </source>
</evidence>
<reference evidence="1 2" key="1">
    <citation type="submission" date="2021-06" db="EMBL/GenBank/DDBJ databases">
        <authorList>
            <person name="Kallberg Y."/>
            <person name="Tangrot J."/>
            <person name="Rosling A."/>
        </authorList>
    </citation>
    <scope>NUCLEOTIDE SEQUENCE [LARGE SCALE GENOMIC DNA]</scope>
    <source>
        <strain evidence="1 2">120-4 pot B 10/14</strain>
    </source>
</reference>
<organism evidence="1 2">
    <name type="scientific">Gigaspora margarita</name>
    <dbReference type="NCBI Taxonomy" id="4874"/>
    <lineage>
        <taxon>Eukaryota</taxon>
        <taxon>Fungi</taxon>
        <taxon>Fungi incertae sedis</taxon>
        <taxon>Mucoromycota</taxon>
        <taxon>Glomeromycotina</taxon>
        <taxon>Glomeromycetes</taxon>
        <taxon>Diversisporales</taxon>
        <taxon>Gigasporaceae</taxon>
        <taxon>Gigaspora</taxon>
    </lineage>
</organism>
<comment type="caution">
    <text evidence="1">The sequence shown here is derived from an EMBL/GenBank/DDBJ whole genome shotgun (WGS) entry which is preliminary data.</text>
</comment>
<gene>
    <name evidence="1" type="ORF">GMARGA_LOCUS28651</name>
</gene>
<accession>A0ABN7WB69</accession>
<dbReference type="EMBL" id="CAJVQB010036987">
    <property type="protein sequence ID" value="CAG8824716.1"/>
    <property type="molecule type" value="Genomic_DNA"/>
</dbReference>
<evidence type="ECO:0000313" key="1">
    <source>
        <dbReference type="EMBL" id="CAG8824716.1"/>
    </source>
</evidence>
<feature type="non-terminal residue" evidence="1">
    <location>
        <position position="1"/>
    </location>
</feature>
<dbReference type="Proteomes" id="UP000789901">
    <property type="component" value="Unassembled WGS sequence"/>
</dbReference>
<keyword evidence="2" id="KW-1185">Reference proteome</keyword>
<name>A0ABN7WB69_GIGMA</name>